<feature type="transmembrane region" description="Helical" evidence="1">
    <location>
        <begin position="214"/>
        <end position="238"/>
    </location>
</feature>
<accession>A0A1S9TLQ5</accession>
<protein>
    <submittedName>
        <fullName evidence="2">Zinc ribbon domain-containing protein</fullName>
    </submittedName>
</protein>
<dbReference type="Proteomes" id="UP000190906">
    <property type="component" value="Unassembled WGS sequence"/>
</dbReference>
<dbReference type="RefSeq" id="WP_063219414.1">
    <property type="nucleotide sequence ID" value="NZ_MUAJ01000020.1"/>
</dbReference>
<keyword evidence="1" id="KW-0472">Membrane</keyword>
<evidence type="ECO:0000256" key="1">
    <source>
        <dbReference type="SAM" id="Phobius"/>
    </source>
</evidence>
<proteinExistence type="predicted"/>
<dbReference type="EMBL" id="MUAJ01000020">
    <property type="protein sequence ID" value="OOR10954.1"/>
    <property type="molecule type" value="Genomic_DNA"/>
</dbReference>
<keyword evidence="1" id="KW-1133">Transmembrane helix</keyword>
<sequence>MYCKICGLEQPEAVNYCTHDGSSTDSIDSHVILVPQSSKYCRTCGQESKEYATYCEKCGDSLLGVAQKESNMKLPNAGAQLHVNVSGSMLKKGLFGGAFAIVCMFIAGFIGSLIIDSAINDVVETAVRNTDGMLNMNTINQSFIGIAPLILMCHLIGIEISGSGAYTMSFLLHMPLFILVTIPALILGGSGFFVERKKPSISWREKFMTSCVIGMIYGIFLCIVSFMASSSTSISYFYQTMTIDVVYSHVVSLLFGIIFGLLFSFIGMSIEAGPHRMLSSTSQFVPYVTSIYYSIVTVLKGLLITFGIILITILFSSSKSMGPIDFPEKAYKVLLSLEATPFMWNMAHLSPTEIEWGNMEREMHRYSVEKGPLHVSYMSGISIQGTSLKDLEIANGASADRIKDIDDFNSYLHWWGLLILLPCILLVRAGMKLAQYRMRNMYVTIAVFSAVYTVMMICVNGLAKIHITASGSKEIMKEFAGISGPILSIQSNTLYLIVGSFLISYVLTFAGMKLVKK</sequence>
<feature type="transmembrane region" description="Helical" evidence="1">
    <location>
        <begin position="441"/>
        <end position="463"/>
    </location>
</feature>
<reference evidence="2 3" key="1">
    <citation type="submission" date="2017-01" db="EMBL/GenBank/DDBJ databases">
        <title>Bacillus cereus isolates.</title>
        <authorList>
            <person name="Beno S.M."/>
        </authorList>
    </citation>
    <scope>NUCLEOTIDE SEQUENCE [LARGE SCALE GENOMIC DNA]</scope>
    <source>
        <strain evidence="2 3">FSL H8-0485</strain>
    </source>
</reference>
<feature type="transmembrane region" description="Helical" evidence="1">
    <location>
        <begin position="250"/>
        <end position="270"/>
    </location>
</feature>
<organism evidence="2 3">
    <name type="scientific">Bacillus cereus</name>
    <dbReference type="NCBI Taxonomy" id="1396"/>
    <lineage>
        <taxon>Bacteria</taxon>
        <taxon>Bacillati</taxon>
        <taxon>Bacillota</taxon>
        <taxon>Bacilli</taxon>
        <taxon>Bacillales</taxon>
        <taxon>Bacillaceae</taxon>
        <taxon>Bacillus</taxon>
        <taxon>Bacillus cereus group</taxon>
    </lineage>
</organism>
<feature type="transmembrane region" description="Helical" evidence="1">
    <location>
        <begin position="290"/>
        <end position="318"/>
    </location>
</feature>
<evidence type="ECO:0000313" key="3">
    <source>
        <dbReference type="Proteomes" id="UP000190906"/>
    </source>
</evidence>
<feature type="transmembrane region" description="Helical" evidence="1">
    <location>
        <begin position="139"/>
        <end position="158"/>
    </location>
</feature>
<feature type="transmembrane region" description="Helical" evidence="1">
    <location>
        <begin position="411"/>
        <end position="429"/>
    </location>
</feature>
<comment type="caution">
    <text evidence="2">The sequence shown here is derived from an EMBL/GenBank/DDBJ whole genome shotgun (WGS) entry which is preliminary data.</text>
</comment>
<feature type="transmembrane region" description="Helical" evidence="1">
    <location>
        <begin position="94"/>
        <end position="119"/>
    </location>
</feature>
<feature type="transmembrane region" description="Helical" evidence="1">
    <location>
        <begin position="494"/>
        <end position="515"/>
    </location>
</feature>
<keyword evidence="1" id="KW-0812">Transmembrane</keyword>
<name>A0A1S9TLQ5_BACCE</name>
<evidence type="ECO:0000313" key="2">
    <source>
        <dbReference type="EMBL" id="OOR10954.1"/>
    </source>
</evidence>
<feature type="transmembrane region" description="Helical" evidence="1">
    <location>
        <begin position="170"/>
        <end position="194"/>
    </location>
</feature>
<dbReference type="AlphaFoldDB" id="A0A1S9TLQ5"/>
<gene>
    <name evidence="2" type="ORF">BW897_20095</name>
</gene>